<dbReference type="InterPro" id="IPR006045">
    <property type="entry name" value="Cupin_1"/>
</dbReference>
<dbReference type="CDD" id="cd02245">
    <property type="entry name" value="cupin_7S_vicilin-like_C"/>
    <property type="match status" value="1"/>
</dbReference>
<dbReference type="InterPro" id="IPR014710">
    <property type="entry name" value="RmlC-like_jellyroll"/>
</dbReference>
<dbReference type="CDD" id="cd02244">
    <property type="entry name" value="cupin_7S_vicilin-like_N"/>
    <property type="match status" value="1"/>
</dbReference>
<protein>
    <recommendedName>
        <fullName evidence="2">Cupin type-1 domain-containing protein</fullName>
    </recommendedName>
</protein>
<feature type="domain" description="Cupin type-1" evidence="2">
    <location>
        <begin position="232"/>
        <end position="396"/>
    </location>
</feature>
<evidence type="ECO:0000256" key="1">
    <source>
        <dbReference type="SAM" id="SignalP"/>
    </source>
</evidence>
<dbReference type="EMBL" id="JBJXBP010000005">
    <property type="protein sequence ID" value="KAL3829810.1"/>
    <property type="molecule type" value="Genomic_DNA"/>
</dbReference>
<dbReference type="InterPro" id="IPR011051">
    <property type="entry name" value="RmlC_Cupin_sf"/>
</dbReference>
<dbReference type="Pfam" id="PF00190">
    <property type="entry name" value="Cupin_1"/>
    <property type="match status" value="1"/>
</dbReference>
<name>A0ABD3SZQ5_9LAMI</name>
<reference evidence="3 4" key="1">
    <citation type="submission" date="2024-12" db="EMBL/GenBank/DDBJ databases">
        <title>The unique morphological basis and parallel evolutionary history of personate flowers in Penstemon.</title>
        <authorList>
            <person name="Depatie T.H."/>
            <person name="Wessinger C.A."/>
        </authorList>
    </citation>
    <scope>NUCLEOTIDE SEQUENCE [LARGE SCALE GENOMIC DNA]</scope>
    <source>
        <strain evidence="3">WTNN_2</strain>
        <tissue evidence="3">Leaf</tissue>
    </source>
</reference>
<gene>
    <name evidence="3" type="ORF">ACJIZ3_018612</name>
</gene>
<keyword evidence="4" id="KW-1185">Reference proteome</keyword>
<feature type="signal peptide" evidence="1">
    <location>
        <begin position="1"/>
        <end position="21"/>
    </location>
</feature>
<dbReference type="Gene3D" id="2.60.120.10">
    <property type="entry name" value="Jelly Rolls"/>
    <property type="match status" value="2"/>
</dbReference>
<proteinExistence type="predicted"/>
<keyword evidence="1" id="KW-0732">Signal</keyword>
<sequence>MKFEGSICLVLLLVYASITLGTKDPEQGQSPYVFEDKHFITGMQTPHGRIRFLEKFTDRSKLLRGIENYRISTLEADPQTFTVPSHWDSDAVFFVTNGWGTISLIKHGRRESFNLRQGDIVRVEAGTTTYLINRDNKQKFVFAKILRPVNNPGQFEPFYVGGGDNPDSVYSALSNEILEAAFNTRRERLERVFGKQKQGVIIKASEEQIRALAPEEEEEEEEEEEGSREKLINIYKQHPIYSNQYGQLYHVDSSQYKKLQDLDVSVSLANITQGGMTTLYYNSKSTMIAIVVGGEGYFEMARPDLSRSSQELEDRPTGPSYKKVSSRLRRATVIVAPAGYPFILAASRNQNLQVLAFKVNAYKNQRVPLIGRRSVVSHLERQAKELAFGISAREVDEVFGKQQEEFFFKGPQQQHQGFSVE</sequence>
<evidence type="ECO:0000259" key="2">
    <source>
        <dbReference type="SMART" id="SM00835"/>
    </source>
</evidence>
<feature type="domain" description="Cupin type-1" evidence="2">
    <location>
        <begin position="38"/>
        <end position="190"/>
    </location>
</feature>
<accession>A0ABD3SZQ5</accession>
<dbReference type="AlphaFoldDB" id="A0ABD3SZQ5"/>
<organism evidence="3 4">
    <name type="scientific">Penstemon smallii</name>
    <dbReference type="NCBI Taxonomy" id="265156"/>
    <lineage>
        <taxon>Eukaryota</taxon>
        <taxon>Viridiplantae</taxon>
        <taxon>Streptophyta</taxon>
        <taxon>Embryophyta</taxon>
        <taxon>Tracheophyta</taxon>
        <taxon>Spermatophyta</taxon>
        <taxon>Magnoliopsida</taxon>
        <taxon>eudicotyledons</taxon>
        <taxon>Gunneridae</taxon>
        <taxon>Pentapetalae</taxon>
        <taxon>asterids</taxon>
        <taxon>lamiids</taxon>
        <taxon>Lamiales</taxon>
        <taxon>Plantaginaceae</taxon>
        <taxon>Cheloneae</taxon>
        <taxon>Penstemon</taxon>
    </lineage>
</organism>
<dbReference type="Proteomes" id="UP001634393">
    <property type="component" value="Unassembled WGS sequence"/>
</dbReference>
<comment type="caution">
    <text evidence="3">The sequence shown here is derived from an EMBL/GenBank/DDBJ whole genome shotgun (WGS) entry which is preliminary data.</text>
</comment>
<feature type="chain" id="PRO_5044793938" description="Cupin type-1 domain-containing protein" evidence="1">
    <location>
        <begin position="22"/>
        <end position="421"/>
    </location>
</feature>
<dbReference type="SMART" id="SM00835">
    <property type="entry name" value="Cupin_1"/>
    <property type="match status" value="2"/>
</dbReference>
<dbReference type="SUPFAM" id="SSF51182">
    <property type="entry name" value="RmlC-like cupins"/>
    <property type="match status" value="2"/>
</dbReference>
<evidence type="ECO:0000313" key="4">
    <source>
        <dbReference type="Proteomes" id="UP001634393"/>
    </source>
</evidence>
<dbReference type="PANTHER" id="PTHR31189">
    <property type="entry name" value="OS03G0336100 PROTEIN-RELATED"/>
    <property type="match status" value="1"/>
</dbReference>
<dbReference type="InterPro" id="IPR050253">
    <property type="entry name" value="Seed_Storage-Functional"/>
</dbReference>
<dbReference type="PANTHER" id="PTHR31189:SF13">
    <property type="entry name" value="CUPINCIN"/>
    <property type="match status" value="1"/>
</dbReference>
<evidence type="ECO:0000313" key="3">
    <source>
        <dbReference type="EMBL" id="KAL3829810.1"/>
    </source>
</evidence>